<feature type="transmembrane region" description="Helical" evidence="1">
    <location>
        <begin position="46"/>
        <end position="68"/>
    </location>
</feature>
<proteinExistence type="predicted"/>
<organism evidence="2 3">
    <name type="scientific">Microdochium bolleyi</name>
    <dbReference type="NCBI Taxonomy" id="196109"/>
    <lineage>
        <taxon>Eukaryota</taxon>
        <taxon>Fungi</taxon>
        <taxon>Dikarya</taxon>
        <taxon>Ascomycota</taxon>
        <taxon>Pezizomycotina</taxon>
        <taxon>Sordariomycetes</taxon>
        <taxon>Xylariomycetidae</taxon>
        <taxon>Xylariales</taxon>
        <taxon>Microdochiaceae</taxon>
        <taxon>Microdochium</taxon>
    </lineage>
</organism>
<feature type="transmembrane region" description="Helical" evidence="1">
    <location>
        <begin position="6"/>
        <end position="25"/>
    </location>
</feature>
<evidence type="ECO:0000313" key="3">
    <source>
        <dbReference type="Proteomes" id="UP000070501"/>
    </source>
</evidence>
<gene>
    <name evidence="2" type="ORF">Micbo1qcDRAFT_160817</name>
</gene>
<keyword evidence="1" id="KW-0812">Transmembrane</keyword>
<dbReference type="STRING" id="196109.A0A136J7E5"/>
<sequence length="81" mass="8813">MKQETFLYSISVWLIGLGIVVFGQVQLLKLQMRETSTPSTLGRISFYTASIMLLADGTVFIGSIAWSLSASTTLLPSLLVT</sequence>
<name>A0A136J7E5_9PEZI</name>
<evidence type="ECO:0000256" key="1">
    <source>
        <dbReference type="SAM" id="Phobius"/>
    </source>
</evidence>
<dbReference type="EMBL" id="KQ964248">
    <property type="protein sequence ID" value="KXJ92946.1"/>
    <property type="molecule type" value="Genomic_DNA"/>
</dbReference>
<dbReference type="Proteomes" id="UP000070501">
    <property type="component" value="Unassembled WGS sequence"/>
</dbReference>
<protein>
    <submittedName>
        <fullName evidence="2">Uncharacterized protein</fullName>
    </submittedName>
</protein>
<keyword evidence="1" id="KW-0472">Membrane</keyword>
<feature type="non-terminal residue" evidence="2">
    <location>
        <position position="81"/>
    </location>
</feature>
<keyword evidence="1" id="KW-1133">Transmembrane helix</keyword>
<keyword evidence="3" id="KW-1185">Reference proteome</keyword>
<reference evidence="3" key="1">
    <citation type="submission" date="2016-02" db="EMBL/GenBank/DDBJ databases">
        <title>Draft genome sequence of Microdochium bolleyi, a fungal endophyte of beachgrass.</title>
        <authorList>
            <consortium name="DOE Joint Genome Institute"/>
            <person name="David A.S."/>
            <person name="May G."/>
            <person name="Haridas S."/>
            <person name="Lim J."/>
            <person name="Wang M."/>
            <person name="Labutti K."/>
            <person name="Lipzen A."/>
            <person name="Barry K."/>
            <person name="Grigoriev I.V."/>
        </authorList>
    </citation>
    <scope>NUCLEOTIDE SEQUENCE [LARGE SCALE GENOMIC DNA]</scope>
    <source>
        <strain evidence="3">J235TASD1</strain>
    </source>
</reference>
<dbReference type="AlphaFoldDB" id="A0A136J7E5"/>
<dbReference type="InParanoid" id="A0A136J7E5"/>
<accession>A0A136J7E5</accession>
<evidence type="ECO:0000313" key="2">
    <source>
        <dbReference type="EMBL" id="KXJ92946.1"/>
    </source>
</evidence>